<dbReference type="SMART" id="SM00437">
    <property type="entry name" value="TOP1Ac"/>
    <property type="match status" value="1"/>
</dbReference>
<dbReference type="PANTHER" id="PTHR11390:SF21">
    <property type="entry name" value="DNA TOPOISOMERASE 3-ALPHA"/>
    <property type="match status" value="1"/>
</dbReference>
<dbReference type="PANTHER" id="PTHR11390">
    <property type="entry name" value="PROKARYOTIC DNA TOPOISOMERASE"/>
    <property type="match status" value="1"/>
</dbReference>
<dbReference type="CDD" id="cd03362">
    <property type="entry name" value="TOPRIM_TopoIA_TopoIII"/>
    <property type="match status" value="1"/>
</dbReference>
<evidence type="ECO:0000256" key="2">
    <source>
        <dbReference type="ARBA" id="ARBA00009446"/>
    </source>
</evidence>
<dbReference type="PROSITE" id="PS52039">
    <property type="entry name" value="TOPO_IA_2"/>
    <property type="match status" value="1"/>
</dbReference>
<evidence type="ECO:0000313" key="19">
    <source>
        <dbReference type="EMBL" id="EHJ05447.1"/>
    </source>
</evidence>
<dbReference type="Gene3D" id="1.10.460.10">
    <property type="entry name" value="Topoisomerase I, domain 2"/>
    <property type="match status" value="1"/>
</dbReference>
<dbReference type="CDD" id="cd00186">
    <property type="entry name" value="TOP1Ac"/>
    <property type="match status" value="1"/>
</dbReference>
<evidence type="ECO:0000256" key="1">
    <source>
        <dbReference type="ARBA" id="ARBA00000213"/>
    </source>
</evidence>
<dbReference type="GO" id="GO:0006281">
    <property type="term" value="P:DNA repair"/>
    <property type="evidence" value="ECO:0007669"/>
    <property type="project" value="TreeGrafter"/>
</dbReference>
<sequence length="779" mass="88454">MDGFTASFGKAIFTAASTNTLSLLHIQDTPESLDTIKPKRHIPIPIPKHPNPMHLYIAEKPSLGRAIAAALPGPHQKGQGWIRCGTGENAATVSWCIGHLLEPAEPARYNPAWKKWRQEDLPMFPDKWEVMPKDSVQQQLKVLESLIRQAKTIIHAGDPDREGQLLVDEVIRYFGASAPVQRILINDLTPAAVARAIQSPRDNREFRRLSHSALARQRADWLYGINLTRFYTLSYQRQGEQGVYSVGRVQTPVLGLVVERDNTIEHFQPKPYYRIEARFRAQEEEADQQTFTARWQPNEQFQDYLDEENRLLNREVAEQIADSVRNRPGTITESRFRDRSEAPPLPFSLSALQIEAGRLFRMGAKDVLDTAQNLYERHQLITYPRSDCRFLPEGHYSQREQVIRAIARVAPDLEQACNGADLGRRTSAWNDKQVDAHHAIIPTSRPTPNGKLSDAEEKIYGLISRYYLMQFAPDAVHREGKLTVRVSEHEFRATETAILVPGWKTLELKLREARKEPEKAPLPRLEKGEPVFCDDSNLSERKTQPPQHFTDATLLSAMTNIARFVTDTELRKTLRETDGLGTEATRAAIIDTLFKRDYLYRDSRHIRASDKAKALISALPESVSKPDRTAVWEANLESIRRGEGDPRKFLDTLKEEIRGFLARPQGRPTVDSESIGTTSPEAQPHCPKCRAPMLEREGKFGRFFACTRYPDCRGTRPLEEATPQDGTGQKPIPCPHCFSPLVRRKGKKGWFWGCSNFPGCRQTLDDDNGKPSVRLRKST</sequence>
<dbReference type="PROSITE" id="PS50880">
    <property type="entry name" value="TOPRIM"/>
    <property type="match status" value="1"/>
</dbReference>
<dbReference type="Proteomes" id="UP000003208">
    <property type="component" value="Unassembled WGS sequence"/>
</dbReference>
<dbReference type="InterPro" id="IPR013826">
    <property type="entry name" value="Topo_IA_cen_sub3"/>
</dbReference>
<dbReference type="Gene3D" id="1.10.290.10">
    <property type="entry name" value="Topoisomerase I, domain 4"/>
    <property type="match status" value="1"/>
</dbReference>
<evidence type="ECO:0000256" key="7">
    <source>
        <dbReference type="ARBA" id="ARBA00022833"/>
    </source>
</evidence>
<dbReference type="GO" id="GO:0003917">
    <property type="term" value="F:DNA topoisomerase type I (single strand cut, ATP-independent) activity"/>
    <property type="evidence" value="ECO:0007669"/>
    <property type="project" value="UniProtKB-EC"/>
</dbReference>
<evidence type="ECO:0000256" key="5">
    <source>
        <dbReference type="ARBA" id="ARBA00022737"/>
    </source>
</evidence>
<evidence type="ECO:0000256" key="13">
    <source>
        <dbReference type="ARBA" id="ARBA00031985"/>
    </source>
</evidence>
<keyword evidence="7" id="KW-0862">Zinc</keyword>
<name>G6YQR7_9GAMM</name>
<dbReference type="Pfam" id="PF01396">
    <property type="entry name" value="Zn_ribbon_Top1"/>
    <property type="match status" value="2"/>
</dbReference>
<dbReference type="EC" id="5.6.2.1" evidence="3"/>
<dbReference type="SUPFAM" id="SSF57783">
    <property type="entry name" value="Zinc beta-ribbon"/>
    <property type="match status" value="2"/>
</dbReference>
<evidence type="ECO:0000259" key="18">
    <source>
        <dbReference type="PROSITE" id="PS52039"/>
    </source>
</evidence>
<dbReference type="PROSITE" id="PS00396">
    <property type="entry name" value="TOPO_IA_1"/>
    <property type="match status" value="1"/>
</dbReference>
<keyword evidence="4" id="KW-0479">Metal-binding</keyword>
<feature type="compositionally biased region" description="Polar residues" evidence="16">
    <location>
        <begin position="671"/>
        <end position="681"/>
    </location>
</feature>
<dbReference type="GO" id="GO:0006265">
    <property type="term" value="P:DNA topological change"/>
    <property type="evidence" value="ECO:0007669"/>
    <property type="project" value="InterPro"/>
</dbReference>
<evidence type="ECO:0000256" key="11">
    <source>
        <dbReference type="ARBA" id="ARBA00023235"/>
    </source>
</evidence>
<evidence type="ECO:0000256" key="14">
    <source>
        <dbReference type="ARBA" id="ARBA00032235"/>
    </source>
</evidence>
<dbReference type="InterPro" id="IPR013497">
    <property type="entry name" value="Topo_IA_cen"/>
</dbReference>
<dbReference type="Gene3D" id="3.40.50.140">
    <property type="match status" value="1"/>
</dbReference>
<keyword evidence="9" id="KW-0799">Topoisomerase</keyword>
<dbReference type="InterPro" id="IPR023406">
    <property type="entry name" value="Topo_IA_AS"/>
</dbReference>
<dbReference type="NCBIfam" id="NF005829">
    <property type="entry name" value="PRK07726.1"/>
    <property type="match status" value="1"/>
</dbReference>
<keyword evidence="10" id="KW-0238">DNA-binding</keyword>
<comment type="catalytic activity">
    <reaction evidence="1">
        <text>ATP-independent breakage of single-stranded DNA, followed by passage and rejoining.</text>
        <dbReference type="EC" id="5.6.2.1"/>
    </reaction>
</comment>
<comment type="similarity">
    <text evidence="2">Belongs to the type IA topoisomerase family.</text>
</comment>
<dbReference type="GO" id="GO:0008270">
    <property type="term" value="F:zinc ion binding"/>
    <property type="evidence" value="ECO:0007669"/>
    <property type="project" value="UniProtKB-KW"/>
</dbReference>
<gene>
    <name evidence="19" type="ORF">KYE_06071</name>
</gene>
<proteinExistence type="inferred from homology"/>
<dbReference type="InterPro" id="IPR023405">
    <property type="entry name" value="Topo_IA_core_domain"/>
</dbReference>
<evidence type="ECO:0000256" key="4">
    <source>
        <dbReference type="ARBA" id="ARBA00022723"/>
    </source>
</evidence>
<keyword evidence="8" id="KW-0460">Magnesium</keyword>
<dbReference type="SMART" id="SM00493">
    <property type="entry name" value="TOPRIM"/>
    <property type="match status" value="1"/>
</dbReference>
<keyword evidence="5" id="KW-0677">Repeat</keyword>
<evidence type="ECO:0000259" key="17">
    <source>
        <dbReference type="PROSITE" id="PS50880"/>
    </source>
</evidence>
<keyword evidence="6" id="KW-0863">Zinc-finger</keyword>
<dbReference type="PATRIC" id="fig|1094979.3.peg.1170"/>
<dbReference type="NCBIfam" id="TIGR01056">
    <property type="entry name" value="topB"/>
    <property type="match status" value="1"/>
</dbReference>
<dbReference type="InterPro" id="IPR034144">
    <property type="entry name" value="TOPRIM_TopoIII"/>
</dbReference>
<keyword evidence="20" id="KW-1185">Reference proteome</keyword>
<dbReference type="InterPro" id="IPR000380">
    <property type="entry name" value="Topo_IA"/>
</dbReference>
<dbReference type="GO" id="GO:0006310">
    <property type="term" value="P:DNA recombination"/>
    <property type="evidence" value="ECO:0007669"/>
    <property type="project" value="TreeGrafter"/>
</dbReference>
<evidence type="ECO:0000256" key="9">
    <source>
        <dbReference type="ARBA" id="ARBA00023029"/>
    </source>
</evidence>
<dbReference type="Pfam" id="PF01751">
    <property type="entry name" value="Toprim"/>
    <property type="match status" value="1"/>
</dbReference>
<dbReference type="InterPro" id="IPR006171">
    <property type="entry name" value="TOPRIM_dom"/>
</dbReference>
<dbReference type="Pfam" id="PF01131">
    <property type="entry name" value="Topoisom_bac"/>
    <property type="match status" value="1"/>
</dbReference>
<feature type="region of interest" description="Disordered" evidence="16">
    <location>
        <begin position="665"/>
        <end position="686"/>
    </location>
</feature>
<evidence type="ECO:0000313" key="20">
    <source>
        <dbReference type="Proteomes" id="UP000003208"/>
    </source>
</evidence>
<evidence type="ECO:0000256" key="10">
    <source>
        <dbReference type="ARBA" id="ARBA00023125"/>
    </source>
</evidence>
<organism evidence="19 20">
    <name type="scientific">Marinobacter manganoxydans MnI7-9</name>
    <dbReference type="NCBI Taxonomy" id="1094979"/>
    <lineage>
        <taxon>Bacteria</taxon>
        <taxon>Pseudomonadati</taxon>
        <taxon>Pseudomonadota</taxon>
        <taxon>Gammaproteobacteria</taxon>
        <taxon>Pseudomonadales</taxon>
        <taxon>Marinobacteraceae</taxon>
        <taxon>Marinobacter</taxon>
    </lineage>
</organism>
<dbReference type="GO" id="GO:0043597">
    <property type="term" value="C:cytoplasmic replication fork"/>
    <property type="evidence" value="ECO:0007669"/>
    <property type="project" value="TreeGrafter"/>
</dbReference>
<feature type="domain" description="Toprim" evidence="17">
    <location>
        <begin position="53"/>
        <end position="189"/>
    </location>
</feature>
<dbReference type="EMBL" id="AGTR01000023">
    <property type="protein sequence ID" value="EHJ05447.1"/>
    <property type="molecule type" value="Genomic_DNA"/>
</dbReference>
<reference evidence="19 20" key="1">
    <citation type="journal article" date="2012" name="J. Bacteriol.">
        <title>Genome sequence of deep-sea manganese-oxidizing bacterium Marinobacter manganoxydans MnI7-9.</title>
        <authorList>
            <person name="Wang H."/>
            <person name="Li H."/>
            <person name="Shao Z."/>
            <person name="Liao S."/>
            <person name="Johnstone L."/>
            <person name="Rensing C."/>
            <person name="Wang G."/>
        </authorList>
    </citation>
    <scope>NUCLEOTIDE SEQUENCE [LARGE SCALE GENOMIC DNA]</scope>
    <source>
        <strain evidence="19 20">MnI7-9</strain>
    </source>
</reference>
<feature type="domain" description="Topo IA-type catalytic" evidence="18">
    <location>
        <begin position="206"/>
        <end position="661"/>
    </location>
</feature>
<dbReference type="Gene3D" id="2.70.20.10">
    <property type="entry name" value="Topoisomerase I, domain 3"/>
    <property type="match status" value="1"/>
</dbReference>
<dbReference type="AlphaFoldDB" id="G6YQR7"/>
<dbReference type="PRINTS" id="PR00417">
    <property type="entry name" value="PRTPISMRASEI"/>
</dbReference>
<dbReference type="FunFam" id="1.10.290.10:FF:000004">
    <property type="entry name" value="DNA topoisomerase 3"/>
    <property type="match status" value="1"/>
</dbReference>
<dbReference type="InterPro" id="IPR003601">
    <property type="entry name" value="Topo_IA_2"/>
</dbReference>
<protein>
    <recommendedName>
        <fullName evidence="3">DNA topoisomerase</fullName>
        <ecNumber evidence="3">5.6.2.1</ecNumber>
    </recommendedName>
    <alternativeName>
        <fullName evidence="15">Omega-protein</fullName>
    </alternativeName>
    <alternativeName>
        <fullName evidence="14">Relaxing enzyme</fullName>
    </alternativeName>
    <alternativeName>
        <fullName evidence="12">Swivelase</fullName>
    </alternativeName>
    <alternativeName>
        <fullName evidence="13">Untwisting enzyme</fullName>
    </alternativeName>
</protein>
<dbReference type="SUPFAM" id="SSF56712">
    <property type="entry name" value="Prokaryotic type I DNA topoisomerase"/>
    <property type="match status" value="1"/>
</dbReference>
<evidence type="ECO:0000256" key="12">
    <source>
        <dbReference type="ARBA" id="ARBA00030003"/>
    </source>
</evidence>
<dbReference type="GO" id="GO:0003677">
    <property type="term" value="F:DNA binding"/>
    <property type="evidence" value="ECO:0007669"/>
    <property type="project" value="UniProtKB-KW"/>
</dbReference>
<dbReference type="InterPro" id="IPR013825">
    <property type="entry name" value="Topo_IA_cen_sub2"/>
</dbReference>
<evidence type="ECO:0000256" key="15">
    <source>
        <dbReference type="ARBA" id="ARBA00032877"/>
    </source>
</evidence>
<accession>G6YQR7</accession>
<dbReference type="InterPro" id="IPR003602">
    <property type="entry name" value="Topo_IA_DNA-bd_dom"/>
</dbReference>
<evidence type="ECO:0000256" key="16">
    <source>
        <dbReference type="SAM" id="MobiDB-lite"/>
    </source>
</evidence>
<dbReference type="SMART" id="SM00436">
    <property type="entry name" value="TOP1Bc"/>
    <property type="match status" value="1"/>
</dbReference>
<evidence type="ECO:0000256" key="8">
    <source>
        <dbReference type="ARBA" id="ARBA00022842"/>
    </source>
</evidence>
<evidence type="ECO:0000256" key="6">
    <source>
        <dbReference type="ARBA" id="ARBA00022771"/>
    </source>
</evidence>
<dbReference type="Gene3D" id="3.30.65.10">
    <property type="entry name" value="Bacterial Topoisomerase I, domain 1"/>
    <property type="match status" value="2"/>
</dbReference>
<evidence type="ECO:0000256" key="3">
    <source>
        <dbReference type="ARBA" id="ARBA00012891"/>
    </source>
</evidence>
<keyword evidence="11 19" id="KW-0413">Isomerase</keyword>
<dbReference type="InterPro" id="IPR013824">
    <property type="entry name" value="Topo_IA_cen_sub1"/>
</dbReference>
<dbReference type="InterPro" id="IPR013498">
    <property type="entry name" value="Topo_IA_Znf"/>
</dbReference>
<dbReference type="InterPro" id="IPR005738">
    <property type="entry name" value="TopoIII"/>
</dbReference>